<evidence type="ECO:0000256" key="1">
    <source>
        <dbReference type="SAM" id="MobiDB-lite"/>
    </source>
</evidence>
<feature type="compositionally biased region" description="Polar residues" evidence="1">
    <location>
        <begin position="24"/>
        <end position="45"/>
    </location>
</feature>
<reference evidence="2" key="1">
    <citation type="submission" date="2021-03" db="EMBL/GenBank/DDBJ databases">
        <authorList>
            <person name="Li Z."/>
            <person name="Yang C."/>
        </authorList>
    </citation>
    <scope>NUCLEOTIDE SEQUENCE</scope>
    <source>
        <strain evidence="2">Dzin_1.0</strain>
        <tissue evidence="2">Leaf</tissue>
    </source>
</reference>
<keyword evidence="3" id="KW-1185">Reference proteome</keyword>
<proteinExistence type="predicted"/>
<evidence type="ECO:0000313" key="3">
    <source>
        <dbReference type="Proteomes" id="UP001085076"/>
    </source>
</evidence>
<protein>
    <submittedName>
        <fullName evidence="2">Uncharacterized protein</fullName>
    </submittedName>
</protein>
<accession>A0A9D5CYG5</accession>
<dbReference type="EMBL" id="JAGGNH010000002">
    <property type="protein sequence ID" value="KAJ0981866.1"/>
    <property type="molecule type" value="Genomic_DNA"/>
</dbReference>
<reference evidence="2" key="2">
    <citation type="journal article" date="2022" name="Hortic Res">
        <title>The genome of Dioscorea zingiberensis sheds light on the biosynthesis, origin and evolution of the medicinally important diosgenin saponins.</title>
        <authorList>
            <person name="Li Y."/>
            <person name="Tan C."/>
            <person name="Li Z."/>
            <person name="Guo J."/>
            <person name="Li S."/>
            <person name="Chen X."/>
            <person name="Wang C."/>
            <person name="Dai X."/>
            <person name="Yang H."/>
            <person name="Song W."/>
            <person name="Hou L."/>
            <person name="Xu J."/>
            <person name="Tong Z."/>
            <person name="Xu A."/>
            <person name="Yuan X."/>
            <person name="Wang W."/>
            <person name="Yang Q."/>
            <person name="Chen L."/>
            <person name="Sun Z."/>
            <person name="Wang K."/>
            <person name="Pan B."/>
            <person name="Chen J."/>
            <person name="Bao Y."/>
            <person name="Liu F."/>
            <person name="Qi X."/>
            <person name="Gang D.R."/>
            <person name="Wen J."/>
            <person name="Li J."/>
        </authorList>
    </citation>
    <scope>NUCLEOTIDE SEQUENCE</scope>
    <source>
        <strain evidence="2">Dzin_1.0</strain>
    </source>
</reference>
<feature type="region of interest" description="Disordered" evidence="1">
    <location>
        <begin position="24"/>
        <end position="58"/>
    </location>
</feature>
<dbReference type="Proteomes" id="UP001085076">
    <property type="component" value="Miscellaneous, Linkage group lg02"/>
</dbReference>
<dbReference type="AlphaFoldDB" id="A0A9D5CYG5"/>
<organism evidence="2 3">
    <name type="scientific">Dioscorea zingiberensis</name>
    <dbReference type="NCBI Taxonomy" id="325984"/>
    <lineage>
        <taxon>Eukaryota</taxon>
        <taxon>Viridiplantae</taxon>
        <taxon>Streptophyta</taxon>
        <taxon>Embryophyta</taxon>
        <taxon>Tracheophyta</taxon>
        <taxon>Spermatophyta</taxon>
        <taxon>Magnoliopsida</taxon>
        <taxon>Liliopsida</taxon>
        <taxon>Dioscoreales</taxon>
        <taxon>Dioscoreaceae</taxon>
        <taxon>Dioscorea</taxon>
    </lineage>
</organism>
<comment type="caution">
    <text evidence="2">The sequence shown here is derived from an EMBL/GenBank/DDBJ whole genome shotgun (WGS) entry which is preliminary data.</text>
</comment>
<sequence length="146" mass="16479">MDVSLHDNGTSFPFFNIDEVATFHTQTPPMDTPTNNAQSESSPRTNKTRGKKRSMSNEVKAMHGMTTSVDKLAIAINTNKEVAMATNLANECKKLMQYGYTIQDVHRLFMKLNADNTKARGFLVVNDEMLRRLHVEEYIGLPKAQE</sequence>
<gene>
    <name evidence="2" type="ORF">J5N97_010121</name>
</gene>
<evidence type="ECO:0000313" key="2">
    <source>
        <dbReference type="EMBL" id="KAJ0981866.1"/>
    </source>
</evidence>
<name>A0A9D5CYG5_9LILI</name>